<dbReference type="Gene3D" id="3.40.1440.10">
    <property type="entry name" value="GIY-YIG endonuclease"/>
    <property type="match status" value="1"/>
</dbReference>
<dbReference type="AlphaFoldDB" id="A0A9X2I1G3"/>
<comment type="caution">
    <text evidence="3">The sequence shown here is derived from an EMBL/GenBank/DDBJ whole genome shotgun (WGS) entry which is preliminary data.</text>
</comment>
<dbReference type="PANTHER" id="PTHR34477:SF5">
    <property type="entry name" value="BSL5627 PROTEIN"/>
    <property type="match status" value="1"/>
</dbReference>
<dbReference type="SUPFAM" id="SSF82771">
    <property type="entry name" value="GIY-YIG endonuclease"/>
    <property type="match status" value="1"/>
</dbReference>
<evidence type="ECO:0000256" key="1">
    <source>
        <dbReference type="ARBA" id="ARBA00007435"/>
    </source>
</evidence>
<feature type="domain" description="GIY-YIG" evidence="2">
    <location>
        <begin position="8"/>
        <end position="85"/>
    </location>
</feature>
<evidence type="ECO:0000313" key="3">
    <source>
        <dbReference type="EMBL" id="MCP3736110.1"/>
    </source>
</evidence>
<gene>
    <name evidence="3" type="ORF">M9979_14640</name>
</gene>
<dbReference type="InterPro" id="IPR050190">
    <property type="entry name" value="UPF0213_domain"/>
</dbReference>
<dbReference type="Proteomes" id="UP001139486">
    <property type="component" value="Unassembled WGS sequence"/>
</dbReference>
<name>A0A9X2I1G3_9SPHN</name>
<dbReference type="InterPro" id="IPR000305">
    <property type="entry name" value="GIY-YIG_endonuc"/>
</dbReference>
<dbReference type="InterPro" id="IPR035901">
    <property type="entry name" value="GIY-YIG_endonuc_sf"/>
</dbReference>
<dbReference type="Pfam" id="PF01541">
    <property type="entry name" value="GIY-YIG"/>
    <property type="match status" value="1"/>
</dbReference>
<keyword evidence="4" id="KW-1185">Reference proteome</keyword>
<dbReference type="EMBL" id="JAMLDY010000020">
    <property type="protein sequence ID" value="MCP3736110.1"/>
    <property type="molecule type" value="Genomic_DNA"/>
</dbReference>
<accession>A0A9X2I1G3</accession>
<proteinExistence type="inferred from homology"/>
<dbReference type="RefSeq" id="WP_254290104.1">
    <property type="nucleotide sequence ID" value="NZ_JAMLDY010000020.1"/>
</dbReference>
<dbReference type="CDD" id="cd10448">
    <property type="entry name" value="GIY-YIG_unchar_3"/>
    <property type="match status" value="1"/>
</dbReference>
<evidence type="ECO:0000313" key="4">
    <source>
        <dbReference type="Proteomes" id="UP001139486"/>
    </source>
</evidence>
<organism evidence="3 4">
    <name type="scientific">Sphingomonas liriopis</name>
    <dbReference type="NCBI Taxonomy" id="2949094"/>
    <lineage>
        <taxon>Bacteria</taxon>
        <taxon>Pseudomonadati</taxon>
        <taxon>Pseudomonadota</taxon>
        <taxon>Alphaproteobacteria</taxon>
        <taxon>Sphingomonadales</taxon>
        <taxon>Sphingomonadaceae</taxon>
        <taxon>Sphingomonas</taxon>
    </lineage>
</organism>
<dbReference type="PANTHER" id="PTHR34477">
    <property type="entry name" value="UPF0213 PROTEIN YHBQ"/>
    <property type="match status" value="1"/>
</dbReference>
<comment type="similarity">
    <text evidence="1">Belongs to the UPF0213 family.</text>
</comment>
<protein>
    <submittedName>
        <fullName evidence="3">GIY-YIG nuclease family protein</fullName>
    </submittedName>
</protein>
<evidence type="ECO:0000259" key="2">
    <source>
        <dbReference type="PROSITE" id="PS50164"/>
    </source>
</evidence>
<sequence length="106" mass="12155">MLIGMRDRQPCVYMLANGYNGALYTGVTSNLVGRIIQHRDGSFEGFTSRYGIVILVWFEVTDTMADAIASEKRIKAWRRDWKKNLVERDNPHWDDLAVSLGLPPLR</sequence>
<dbReference type="PROSITE" id="PS50164">
    <property type="entry name" value="GIY_YIG"/>
    <property type="match status" value="1"/>
</dbReference>
<reference evidence="3" key="1">
    <citation type="submission" date="2022-05" db="EMBL/GenBank/DDBJ databases">
        <title>Sphingomonas sp. strain RP10 Genome sequencing and assembly.</title>
        <authorList>
            <person name="Kim I."/>
        </authorList>
    </citation>
    <scope>NUCLEOTIDE SEQUENCE</scope>
    <source>
        <strain evidence="3">RP10</strain>
    </source>
</reference>